<proteinExistence type="predicted"/>
<evidence type="ECO:0000256" key="2">
    <source>
        <dbReference type="SAM" id="SignalP"/>
    </source>
</evidence>
<dbReference type="PANTHER" id="PTHR21177:SF7">
    <property type="entry name" value="GH11627P"/>
    <property type="match status" value="1"/>
</dbReference>
<dbReference type="AlphaFoldDB" id="A0AAE1TVX8"/>
<feature type="compositionally biased region" description="Low complexity" evidence="1">
    <location>
        <begin position="345"/>
        <end position="355"/>
    </location>
</feature>
<feature type="compositionally biased region" description="Polar residues" evidence="1">
    <location>
        <begin position="31"/>
        <end position="47"/>
    </location>
</feature>
<accession>A0AAE1TVX8</accession>
<protein>
    <recommendedName>
        <fullName evidence="5">DUF4789 domain-containing protein</fullName>
    </recommendedName>
</protein>
<feature type="signal peptide" evidence="2">
    <location>
        <begin position="1"/>
        <end position="20"/>
    </location>
</feature>
<keyword evidence="4" id="KW-1185">Reference proteome</keyword>
<dbReference type="Proteomes" id="UP001292094">
    <property type="component" value="Unassembled WGS sequence"/>
</dbReference>
<evidence type="ECO:0008006" key="5">
    <source>
        <dbReference type="Google" id="ProtNLM"/>
    </source>
</evidence>
<evidence type="ECO:0000313" key="4">
    <source>
        <dbReference type="Proteomes" id="UP001292094"/>
    </source>
</evidence>
<feature type="region of interest" description="Disordered" evidence="1">
    <location>
        <begin position="345"/>
        <end position="395"/>
    </location>
</feature>
<evidence type="ECO:0000313" key="3">
    <source>
        <dbReference type="EMBL" id="KAK4299732.1"/>
    </source>
</evidence>
<keyword evidence="2" id="KW-0732">Signal</keyword>
<feature type="compositionally biased region" description="Polar residues" evidence="1">
    <location>
        <begin position="630"/>
        <end position="640"/>
    </location>
</feature>
<sequence length="700" mass="76228">MANRIILSILLLSLVKLNGTLRVRRQEPAALQSQVPDTGQGTSQQPSGAAMDALVSENPVEEVISNSAAGDLLPIPIPDSLPFYNGSDVLVDGCPRDEVMVSGVCHEVLTMGPCPVEEIVLLDPETHQGFCAPRLCPPDRIFVFSDQLCHDPRNSGLCSGGRELFQTAFGTPICQCPDGTYETSAMGGCELLLAPSPDCAPGQVHWFHNFASPQECQVDPCGGLNLQRSVSDLPFLPSNVDGVCHQLGQGGGACQNDTYFSMSLDTLGGVCSRLEEAGYLILDNQTMTNFETQYGPFISKEVIFGISDNLLDGVVMQQQSGHTGIVTLPNESVGMSVNVVDMSTITPSDTTTTTTMREDTAKGGFSDRMSMGGSKTATTRPQESHFSSPQPRPHRIVVDGIPLGKPALDAERLTQLIRRQQATRRPYNTFSSDDSDISFLSSREVGENDFSISREERREGLASMRDQQFGRSFPFRNVIPGKLRVKATVRGDEAQHLDTLRIQQTLAAAHRTHRTRDPGFYRSIMTLVAHHLKPATHHNRVPRYRQQRGKRSNRVKRTVQSYFVPDNVFDNRLLSCRSGAKRDINLKCRSRILPAHSPFQAFDSSLNNVIDDRLGKSNTRGGGGGGSGGQSTADTQNTTETQRRIPQMDTPMFRTRGGGVGVVGSGGHNKVITISTSPLSPKALCPQGSNINMRRGCDIM</sequence>
<dbReference type="PANTHER" id="PTHR21177">
    <property type="entry name" value="IP06524P-RELATED"/>
    <property type="match status" value="1"/>
</dbReference>
<reference evidence="3" key="1">
    <citation type="submission" date="2023-11" db="EMBL/GenBank/DDBJ databases">
        <title>Genome assemblies of two species of porcelain crab, Petrolisthes cinctipes and Petrolisthes manimaculis (Anomura: Porcellanidae).</title>
        <authorList>
            <person name="Angst P."/>
        </authorList>
    </citation>
    <scope>NUCLEOTIDE SEQUENCE</scope>
    <source>
        <strain evidence="3">PB745_02</strain>
        <tissue evidence="3">Gill</tissue>
    </source>
</reference>
<dbReference type="EMBL" id="JAWZYT010003179">
    <property type="protein sequence ID" value="KAK4299732.1"/>
    <property type="molecule type" value="Genomic_DNA"/>
</dbReference>
<feature type="region of interest" description="Disordered" evidence="1">
    <location>
        <begin position="613"/>
        <end position="644"/>
    </location>
</feature>
<feature type="region of interest" description="Disordered" evidence="1">
    <location>
        <begin position="28"/>
        <end position="51"/>
    </location>
</feature>
<organism evidence="3 4">
    <name type="scientific">Petrolisthes manimaculis</name>
    <dbReference type="NCBI Taxonomy" id="1843537"/>
    <lineage>
        <taxon>Eukaryota</taxon>
        <taxon>Metazoa</taxon>
        <taxon>Ecdysozoa</taxon>
        <taxon>Arthropoda</taxon>
        <taxon>Crustacea</taxon>
        <taxon>Multicrustacea</taxon>
        <taxon>Malacostraca</taxon>
        <taxon>Eumalacostraca</taxon>
        <taxon>Eucarida</taxon>
        <taxon>Decapoda</taxon>
        <taxon>Pleocyemata</taxon>
        <taxon>Anomura</taxon>
        <taxon>Galatheoidea</taxon>
        <taxon>Porcellanidae</taxon>
        <taxon>Petrolisthes</taxon>
    </lineage>
</organism>
<evidence type="ECO:0000256" key="1">
    <source>
        <dbReference type="SAM" id="MobiDB-lite"/>
    </source>
</evidence>
<comment type="caution">
    <text evidence="3">The sequence shown here is derived from an EMBL/GenBank/DDBJ whole genome shotgun (WGS) entry which is preliminary data.</text>
</comment>
<feature type="compositionally biased region" description="Gly residues" evidence="1">
    <location>
        <begin position="620"/>
        <end position="629"/>
    </location>
</feature>
<feature type="chain" id="PRO_5041920341" description="DUF4789 domain-containing protein" evidence="2">
    <location>
        <begin position="21"/>
        <end position="700"/>
    </location>
</feature>
<name>A0AAE1TVX8_9EUCA</name>
<gene>
    <name evidence="3" type="ORF">Pmani_028002</name>
</gene>
<feature type="compositionally biased region" description="Polar residues" evidence="1">
    <location>
        <begin position="373"/>
        <end position="389"/>
    </location>
</feature>